<dbReference type="AlphaFoldDB" id="A0A5B7KLV7"/>
<keyword evidence="2" id="KW-1185">Reference proteome</keyword>
<accession>A0A5B7KLV7</accession>
<protein>
    <submittedName>
        <fullName evidence="1">Uncharacterized protein</fullName>
    </submittedName>
</protein>
<reference evidence="1 2" key="1">
    <citation type="submission" date="2019-05" db="EMBL/GenBank/DDBJ databases">
        <title>Another draft genome of Portunus trituberculatus and its Hox gene families provides insights of decapod evolution.</title>
        <authorList>
            <person name="Jeong J.-H."/>
            <person name="Song I."/>
            <person name="Kim S."/>
            <person name="Choi T."/>
            <person name="Kim D."/>
            <person name="Ryu S."/>
            <person name="Kim W."/>
        </authorList>
    </citation>
    <scope>NUCLEOTIDE SEQUENCE [LARGE SCALE GENOMIC DNA]</scope>
    <source>
        <tissue evidence="1">Muscle</tissue>
    </source>
</reference>
<proteinExistence type="predicted"/>
<dbReference type="Proteomes" id="UP000324222">
    <property type="component" value="Unassembled WGS sequence"/>
</dbReference>
<dbReference type="EMBL" id="VSRR010150576">
    <property type="protein sequence ID" value="MPD06328.1"/>
    <property type="molecule type" value="Genomic_DNA"/>
</dbReference>
<comment type="caution">
    <text evidence="1">The sequence shown here is derived from an EMBL/GenBank/DDBJ whole genome shotgun (WGS) entry which is preliminary data.</text>
</comment>
<evidence type="ECO:0000313" key="1">
    <source>
        <dbReference type="EMBL" id="MPD06328.1"/>
    </source>
</evidence>
<organism evidence="1 2">
    <name type="scientific">Portunus trituberculatus</name>
    <name type="common">Swimming crab</name>
    <name type="synonym">Neptunus trituberculatus</name>
    <dbReference type="NCBI Taxonomy" id="210409"/>
    <lineage>
        <taxon>Eukaryota</taxon>
        <taxon>Metazoa</taxon>
        <taxon>Ecdysozoa</taxon>
        <taxon>Arthropoda</taxon>
        <taxon>Crustacea</taxon>
        <taxon>Multicrustacea</taxon>
        <taxon>Malacostraca</taxon>
        <taxon>Eumalacostraca</taxon>
        <taxon>Eucarida</taxon>
        <taxon>Decapoda</taxon>
        <taxon>Pleocyemata</taxon>
        <taxon>Brachyura</taxon>
        <taxon>Eubrachyura</taxon>
        <taxon>Portunoidea</taxon>
        <taxon>Portunidae</taxon>
        <taxon>Portuninae</taxon>
        <taxon>Portunus</taxon>
    </lineage>
</organism>
<gene>
    <name evidence="1" type="ORF">E2C01_102134</name>
</gene>
<sequence length="79" mass="8727">MASSSTASTSNFATELDNELDPLFRSLPFISAGTQTIGYRVRLRMRHILRDVAELAYERPQFFADVPPPPLLVGAKGDC</sequence>
<evidence type="ECO:0000313" key="2">
    <source>
        <dbReference type="Proteomes" id="UP000324222"/>
    </source>
</evidence>
<name>A0A5B7KLV7_PORTR</name>